<dbReference type="InterPro" id="IPR006262">
    <property type="entry name" value="Cyt_deam_tetra"/>
</dbReference>
<keyword evidence="16" id="KW-1185">Reference proteome</keyword>
<proteinExistence type="inferred from homology"/>
<evidence type="ECO:0000256" key="5">
    <source>
        <dbReference type="ARBA" id="ARBA00022723"/>
    </source>
</evidence>
<feature type="binding site" evidence="12">
    <location>
        <position position="93"/>
    </location>
    <ligand>
        <name>Zn(2+)</name>
        <dbReference type="ChEBI" id="CHEBI:29105"/>
        <note>catalytic</note>
    </ligand>
</feature>
<dbReference type="NCBIfam" id="TIGR01354">
    <property type="entry name" value="cyt_deam_tetra"/>
    <property type="match status" value="1"/>
</dbReference>
<keyword evidence="5 12" id="KW-0479">Metal-binding</keyword>
<evidence type="ECO:0000259" key="14">
    <source>
        <dbReference type="PROSITE" id="PS51747"/>
    </source>
</evidence>
<evidence type="ECO:0000256" key="6">
    <source>
        <dbReference type="ARBA" id="ARBA00022801"/>
    </source>
</evidence>
<evidence type="ECO:0000256" key="10">
    <source>
        <dbReference type="PIRSR" id="PIRSR606262-1"/>
    </source>
</evidence>
<dbReference type="NCBIfam" id="NF004064">
    <property type="entry name" value="PRK05578.1"/>
    <property type="match status" value="1"/>
</dbReference>
<dbReference type="SUPFAM" id="SSF53927">
    <property type="entry name" value="Cytidine deaminase-like"/>
    <property type="match status" value="1"/>
</dbReference>
<dbReference type="PANTHER" id="PTHR11644:SF2">
    <property type="entry name" value="CYTIDINE DEAMINASE"/>
    <property type="match status" value="1"/>
</dbReference>
<dbReference type="PROSITE" id="PS51747">
    <property type="entry name" value="CYT_DCMP_DEAMINASES_2"/>
    <property type="match status" value="1"/>
</dbReference>
<reference evidence="15 16" key="1">
    <citation type="submission" date="2018-11" db="EMBL/GenBank/DDBJ databases">
        <title>Genome sequence of Apiotrichum porosum DSM 27194.</title>
        <authorList>
            <person name="Aliyu H."/>
            <person name="Gorte O."/>
            <person name="Ochsenreither K."/>
        </authorList>
    </citation>
    <scope>NUCLEOTIDE SEQUENCE [LARGE SCALE GENOMIC DNA]</scope>
    <source>
        <strain evidence="15 16">DSM 27194</strain>
    </source>
</reference>
<comment type="similarity">
    <text evidence="3 13">Belongs to the cytidine and deoxycytidylate deaminase family.</text>
</comment>
<dbReference type="CDD" id="cd01283">
    <property type="entry name" value="cytidine_deaminase"/>
    <property type="match status" value="1"/>
</dbReference>
<evidence type="ECO:0000256" key="7">
    <source>
        <dbReference type="ARBA" id="ARBA00022833"/>
    </source>
</evidence>
<feature type="binding site" evidence="12">
    <location>
        <position position="56"/>
    </location>
    <ligand>
        <name>Zn(2+)</name>
        <dbReference type="ChEBI" id="CHEBI:29105"/>
        <note>catalytic</note>
    </ligand>
</feature>
<dbReference type="PANTHER" id="PTHR11644">
    <property type="entry name" value="CYTIDINE DEAMINASE"/>
    <property type="match status" value="1"/>
</dbReference>
<comment type="function">
    <text evidence="2 13">This enzyme scavenges exogenous and endogenous cytidine and 2'-deoxycytidine for UMP synthesis.</text>
</comment>
<evidence type="ECO:0000313" key="16">
    <source>
        <dbReference type="Proteomes" id="UP000279236"/>
    </source>
</evidence>
<dbReference type="GeneID" id="39591359"/>
<dbReference type="GO" id="GO:0055086">
    <property type="term" value="P:nucleobase-containing small molecule metabolic process"/>
    <property type="evidence" value="ECO:0007669"/>
    <property type="project" value="UniProtKB-ARBA"/>
</dbReference>
<sequence>MDPNTLHKAITLAFTSRDRAYAPYSKFRVGASILMEDGTLVGGCNVENASYGAGICAERTAITKAISEGHSRVQAVIVTSDLPTPTISPCGICRQVIREFAPLSAPVYMVAAGYHEKYGQQDTAPAFLVANDGEAFAVAQDKDMVCTMTLDELLPMSFGPEHLVR</sequence>
<feature type="binding site" evidence="11">
    <location>
        <begin position="45"/>
        <end position="51"/>
    </location>
    <ligand>
        <name>substrate</name>
    </ligand>
</feature>
<dbReference type="InterPro" id="IPR050202">
    <property type="entry name" value="Cyt/Deoxycyt_deaminase"/>
</dbReference>
<dbReference type="GO" id="GO:0072527">
    <property type="term" value="P:pyrimidine-containing compound metabolic process"/>
    <property type="evidence" value="ECO:0007669"/>
    <property type="project" value="UniProtKB-ARBA"/>
</dbReference>
<protein>
    <recommendedName>
        <fullName evidence="4 13">Cytidine deaminase</fullName>
        <ecNumber evidence="4 13">3.5.4.5</ecNumber>
    </recommendedName>
    <alternativeName>
        <fullName evidence="8 13">Cytidine aminohydrolase</fullName>
    </alternativeName>
</protein>
<dbReference type="RefSeq" id="XP_028477109.1">
    <property type="nucleotide sequence ID" value="XM_028622217.1"/>
</dbReference>
<dbReference type="FunFam" id="3.40.140.10:FF:000008">
    <property type="entry name" value="Cytidine deaminase"/>
    <property type="match status" value="1"/>
</dbReference>
<evidence type="ECO:0000256" key="12">
    <source>
        <dbReference type="PIRSR" id="PIRSR606262-3"/>
    </source>
</evidence>
<dbReference type="Pfam" id="PF00383">
    <property type="entry name" value="dCMP_cyt_deam_1"/>
    <property type="match status" value="1"/>
</dbReference>
<evidence type="ECO:0000256" key="4">
    <source>
        <dbReference type="ARBA" id="ARBA00012783"/>
    </source>
</evidence>
<comment type="catalytic activity">
    <reaction evidence="9 13">
        <text>cytidine + H2O + H(+) = uridine + NH4(+)</text>
        <dbReference type="Rhea" id="RHEA:16069"/>
        <dbReference type="ChEBI" id="CHEBI:15377"/>
        <dbReference type="ChEBI" id="CHEBI:15378"/>
        <dbReference type="ChEBI" id="CHEBI:16704"/>
        <dbReference type="ChEBI" id="CHEBI:17562"/>
        <dbReference type="ChEBI" id="CHEBI:28938"/>
        <dbReference type="EC" id="3.5.4.5"/>
    </reaction>
</comment>
<dbReference type="EC" id="3.5.4.5" evidence="4 13"/>
<feature type="domain" description="CMP/dCMP-type deaminase" evidence="14">
    <location>
        <begin position="4"/>
        <end position="131"/>
    </location>
</feature>
<evidence type="ECO:0000256" key="2">
    <source>
        <dbReference type="ARBA" id="ARBA00003949"/>
    </source>
</evidence>
<dbReference type="Proteomes" id="UP000279236">
    <property type="component" value="Unassembled WGS sequence"/>
</dbReference>
<evidence type="ECO:0000256" key="13">
    <source>
        <dbReference type="RuleBase" id="RU364006"/>
    </source>
</evidence>
<organism evidence="15 16">
    <name type="scientific">Apiotrichum porosum</name>
    <dbReference type="NCBI Taxonomy" id="105984"/>
    <lineage>
        <taxon>Eukaryota</taxon>
        <taxon>Fungi</taxon>
        <taxon>Dikarya</taxon>
        <taxon>Basidiomycota</taxon>
        <taxon>Agaricomycotina</taxon>
        <taxon>Tremellomycetes</taxon>
        <taxon>Trichosporonales</taxon>
        <taxon>Trichosporonaceae</taxon>
        <taxon>Apiotrichum</taxon>
    </lineage>
</organism>
<evidence type="ECO:0000256" key="9">
    <source>
        <dbReference type="ARBA" id="ARBA00049558"/>
    </source>
</evidence>
<name>A0A427XWH6_9TREE</name>
<evidence type="ECO:0000256" key="11">
    <source>
        <dbReference type="PIRSR" id="PIRSR606262-2"/>
    </source>
</evidence>
<dbReference type="EMBL" id="RSCE01000004">
    <property type="protein sequence ID" value="RSH83157.1"/>
    <property type="molecule type" value="Genomic_DNA"/>
</dbReference>
<comment type="cofactor">
    <cofactor evidence="1 12 13">
        <name>Zn(2+)</name>
        <dbReference type="ChEBI" id="CHEBI:29105"/>
    </cofactor>
</comment>
<dbReference type="InterPro" id="IPR016192">
    <property type="entry name" value="APOBEC/CMP_deaminase_Zn-bd"/>
</dbReference>
<evidence type="ECO:0000256" key="8">
    <source>
        <dbReference type="ARBA" id="ARBA00032005"/>
    </source>
</evidence>
<dbReference type="Gene3D" id="3.40.140.10">
    <property type="entry name" value="Cytidine Deaminase, domain 2"/>
    <property type="match status" value="1"/>
</dbReference>
<gene>
    <name evidence="15" type="ORF">EHS24_006816</name>
</gene>
<keyword evidence="6 13" id="KW-0378">Hydrolase</keyword>
<dbReference type="PROSITE" id="PS00903">
    <property type="entry name" value="CYT_DCMP_DEAMINASES_1"/>
    <property type="match status" value="1"/>
</dbReference>
<accession>A0A427XWH6</accession>
<feature type="binding site" evidence="12">
    <location>
        <position position="90"/>
    </location>
    <ligand>
        <name>Zn(2+)</name>
        <dbReference type="ChEBI" id="CHEBI:29105"/>
        <note>catalytic</note>
    </ligand>
</feature>
<dbReference type="GO" id="GO:0042802">
    <property type="term" value="F:identical protein binding"/>
    <property type="evidence" value="ECO:0007669"/>
    <property type="project" value="UniProtKB-ARBA"/>
</dbReference>
<comment type="caution">
    <text evidence="15">The sequence shown here is derived from an EMBL/GenBank/DDBJ whole genome shotgun (WGS) entry which is preliminary data.</text>
</comment>
<comment type="catalytic activity">
    <reaction evidence="13">
        <text>2'-deoxycytidine + H2O + H(+) = 2'-deoxyuridine + NH4(+)</text>
        <dbReference type="Rhea" id="RHEA:13433"/>
        <dbReference type="ChEBI" id="CHEBI:15377"/>
        <dbReference type="ChEBI" id="CHEBI:15378"/>
        <dbReference type="ChEBI" id="CHEBI:15698"/>
        <dbReference type="ChEBI" id="CHEBI:16450"/>
        <dbReference type="ChEBI" id="CHEBI:28938"/>
        <dbReference type="EC" id="3.5.4.5"/>
    </reaction>
</comment>
<dbReference type="STRING" id="105984.A0A427XWH6"/>
<dbReference type="AlphaFoldDB" id="A0A427XWH6"/>
<dbReference type="GO" id="GO:0008270">
    <property type="term" value="F:zinc ion binding"/>
    <property type="evidence" value="ECO:0007669"/>
    <property type="project" value="UniProtKB-UniRule"/>
</dbReference>
<evidence type="ECO:0000313" key="15">
    <source>
        <dbReference type="EMBL" id="RSH83157.1"/>
    </source>
</evidence>
<evidence type="ECO:0000256" key="3">
    <source>
        <dbReference type="ARBA" id="ARBA00006576"/>
    </source>
</evidence>
<dbReference type="GO" id="GO:0005829">
    <property type="term" value="C:cytosol"/>
    <property type="evidence" value="ECO:0007669"/>
    <property type="project" value="TreeGrafter"/>
</dbReference>
<dbReference type="InterPro" id="IPR016193">
    <property type="entry name" value="Cytidine_deaminase-like"/>
</dbReference>
<dbReference type="InterPro" id="IPR002125">
    <property type="entry name" value="CMP_dCMP_dom"/>
</dbReference>
<dbReference type="GO" id="GO:0004126">
    <property type="term" value="F:cytidine deaminase activity"/>
    <property type="evidence" value="ECO:0007669"/>
    <property type="project" value="UniProtKB-UniRule"/>
</dbReference>
<feature type="active site" description="Proton donor" evidence="10">
    <location>
        <position position="58"/>
    </location>
</feature>
<evidence type="ECO:0000256" key="1">
    <source>
        <dbReference type="ARBA" id="ARBA00001947"/>
    </source>
</evidence>
<keyword evidence="7 12" id="KW-0862">Zinc</keyword>
<dbReference type="OrthoDB" id="414540at2759"/>